<gene>
    <name evidence="2" type="ORF">HW347_04545</name>
</gene>
<accession>A0ABS5WEH8</accession>
<feature type="compositionally biased region" description="Low complexity" evidence="1">
    <location>
        <begin position="42"/>
        <end position="54"/>
    </location>
</feature>
<organism evidence="2 3">
    <name type="scientific">Zobellia barbeyronii</name>
    <dbReference type="NCBI Taxonomy" id="2748009"/>
    <lineage>
        <taxon>Bacteria</taxon>
        <taxon>Pseudomonadati</taxon>
        <taxon>Bacteroidota</taxon>
        <taxon>Flavobacteriia</taxon>
        <taxon>Flavobacteriales</taxon>
        <taxon>Flavobacteriaceae</taxon>
        <taxon>Zobellia</taxon>
    </lineage>
</organism>
<dbReference type="EMBL" id="JACATN010000002">
    <property type="protein sequence ID" value="MBT2160522.1"/>
    <property type="molecule type" value="Genomic_DNA"/>
</dbReference>
<evidence type="ECO:0000313" key="3">
    <source>
        <dbReference type="Proteomes" id="UP000740413"/>
    </source>
</evidence>
<protein>
    <submittedName>
        <fullName evidence="2">Uncharacterized protein</fullName>
    </submittedName>
</protein>
<feature type="region of interest" description="Disordered" evidence="1">
    <location>
        <begin position="1"/>
        <end position="54"/>
    </location>
</feature>
<keyword evidence="3" id="KW-1185">Reference proteome</keyword>
<comment type="caution">
    <text evidence="2">The sequence shown here is derived from an EMBL/GenBank/DDBJ whole genome shotgun (WGS) entry which is preliminary data.</text>
</comment>
<sequence length="121" mass="13832">MITENKRLDKDKPFQGLENDVPQNHGLSQDEYNEETNTKSTKNVGKPVNNGGVNITEYHPQLEEKWLAVRDEYLSHYPDLEVADSVYKKGSFYSIIDSIAKSRNSTSQEIHDEIMSWPTTG</sequence>
<reference evidence="3" key="2">
    <citation type="submission" date="2023-07" db="EMBL/GenBank/DDBJ databases">
        <title>Zobellia barbeyronii sp. nov., a new marine flavobacterium, isolated from green and red algae.</title>
        <authorList>
            <person name="Nedashkovskaya O.I."/>
            <person name="Otstavnykh N."/>
            <person name="Zhukova N."/>
            <person name="Guzev K."/>
            <person name="Chausova V."/>
            <person name="Tekutyeva L."/>
            <person name="Mikhailov V."/>
            <person name="Isaeva M."/>
        </authorList>
    </citation>
    <scope>NUCLEOTIDE SEQUENCE [LARGE SCALE GENOMIC DNA]</scope>
    <source>
        <strain evidence="3">KMM 6746</strain>
    </source>
</reference>
<evidence type="ECO:0000256" key="1">
    <source>
        <dbReference type="SAM" id="MobiDB-lite"/>
    </source>
</evidence>
<feature type="compositionally biased region" description="Basic and acidic residues" evidence="1">
    <location>
        <begin position="1"/>
        <end position="13"/>
    </location>
</feature>
<reference evidence="2 3" key="1">
    <citation type="submission" date="2020-06" db="EMBL/GenBank/DDBJ databases">
        <authorList>
            <person name="Isaeva M.P."/>
            <person name="Chernysheva N.Y."/>
        </authorList>
    </citation>
    <scope>NUCLEOTIDE SEQUENCE [LARGE SCALE GENOMIC DNA]</scope>
    <source>
        <strain evidence="2 3">KMM 6746</strain>
    </source>
</reference>
<dbReference type="RefSeq" id="WP_214610754.1">
    <property type="nucleotide sequence ID" value="NZ_JACATN010000002.1"/>
</dbReference>
<dbReference type="Proteomes" id="UP000740413">
    <property type="component" value="Unassembled WGS sequence"/>
</dbReference>
<proteinExistence type="predicted"/>
<evidence type="ECO:0000313" key="2">
    <source>
        <dbReference type="EMBL" id="MBT2160522.1"/>
    </source>
</evidence>
<name>A0ABS5WEH8_9FLAO</name>